<protein>
    <submittedName>
        <fullName evidence="1">Uncharacterized protein</fullName>
    </submittedName>
</protein>
<dbReference type="AlphaFoldDB" id="A0A7U7G8X3"/>
<keyword evidence="2" id="KW-1185">Reference proteome</keyword>
<reference evidence="1 2" key="1">
    <citation type="journal article" date="2014" name="ISME J.">
        <title>Candidatus Competibacter-lineage genomes retrieved from metagenomes reveal functional metabolic diversity.</title>
        <authorList>
            <person name="McIlroy S.J."/>
            <person name="Albertsen M."/>
            <person name="Andresen E.K."/>
            <person name="Saunders A.M."/>
            <person name="Kristiansen R."/>
            <person name="Stokholm-Bjerregaard M."/>
            <person name="Nielsen K.L."/>
            <person name="Nielsen P.H."/>
        </authorList>
    </citation>
    <scope>NUCLEOTIDE SEQUENCE [LARGE SCALE GENOMIC DNA]</scope>
    <source>
        <strain evidence="1 2">Run_B_J11</strain>
    </source>
</reference>
<dbReference type="EMBL" id="CBTK010000038">
    <property type="protein sequence ID" value="CDH43794.1"/>
    <property type="molecule type" value="Genomic_DNA"/>
</dbReference>
<evidence type="ECO:0000313" key="1">
    <source>
        <dbReference type="EMBL" id="CDH43794.1"/>
    </source>
</evidence>
<proteinExistence type="predicted"/>
<gene>
    <name evidence="1" type="ORF">BN874_1320012</name>
</gene>
<name>A0A7U7G8X3_9GAMM</name>
<sequence length="34" mass="3577">MGAETGSAASALELLASDVSVKDFQEHNAIPWQC</sequence>
<accession>A0A7U7G8X3</accession>
<evidence type="ECO:0000313" key="2">
    <source>
        <dbReference type="Proteomes" id="UP000019184"/>
    </source>
</evidence>
<organism evidence="1 2">
    <name type="scientific">Candidatus Contendobacter odensis Run_B_J11</name>
    <dbReference type="NCBI Taxonomy" id="1400861"/>
    <lineage>
        <taxon>Bacteria</taxon>
        <taxon>Pseudomonadati</taxon>
        <taxon>Pseudomonadota</taxon>
        <taxon>Gammaproteobacteria</taxon>
        <taxon>Candidatus Competibacteraceae</taxon>
        <taxon>Candidatus Contendibacter</taxon>
    </lineage>
</organism>
<comment type="caution">
    <text evidence="1">The sequence shown here is derived from an EMBL/GenBank/DDBJ whole genome shotgun (WGS) entry which is preliminary data.</text>
</comment>
<dbReference type="Proteomes" id="UP000019184">
    <property type="component" value="Unassembled WGS sequence"/>
</dbReference>